<name>A0A6B0Y1V9_9RHOB</name>
<dbReference type="InterPro" id="IPR046335">
    <property type="entry name" value="LacI/GalR-like_sensor"/>
</dbReference>
<dbReference type="Pfam" id="PF13377">
    <property type="entry name" value="Peripla_BP_3"/>
    <property type="match status" value="1"/>
</dbReference>
<dbReference type="InterPro" id="IPR028082">
    <property type="entry name" value="Peripla_BP_I"/>
</dbReference>
<gene>
    <name evidence="5" type="ORF">F4Y60_08065</name>
</gene>
<dbReference type="EMBL" id="VXRY01000317">
    <property type="protein sequence ID" value="MXY34033.1"/>
    <property type="molecule type" value="Genomic_DNA"/>
</dbReference>
<dbReference type="Gene3D" id="3.40.50.2300">
    <property type="match status" value="2"/>
</dbReference>
<evidence type="ECO:0000256" key="1">
    <source>
        <dbReference type="ARBA" id="ARBA00023015"/>
    </source>
</evidence>
<keyword evidence="3" id="KW-0804">Transcription</keyword>
<dbReference type="PANTHER" id="PTHR30146">
    <property type="entry name" value="LACI-RELATED TRANSCRIPTIONAL REPRESSOR"/>
    <property type="match status" value="1"/>
</dbReference>
<accession>A0A6B0Y1V9</accession>
<dbReference type="GO" id="GO:0000976">
    <property type="term" value="F:transcription cis-regulatory region binding"/>
    <property type="evidence" value="ECO:0007669"/>
    <property type="project" value="TreeGrafter"/>
</dbReference>
<evidence type="ECO:0000313" key="5">
    <source>
        <dbReference type="EMBL" id="MXY34033.1"/>
    </source>
</evidence>
<evidence type="ECO:0000256" key="3">
    <source>
        <dbReference type="ARBA" id="ARBA00023163"/>
    </source>
</evidence>
<feature type="non-terminal residue" evidence="5">
    <location>
        <position position="1"/>
    </location>
</feature>
<organism evidence="5">
    <name type="scientific">Boseongicola sp. SB0664_bin_43</name>
    <dbReference type="NCBI Taxonomy" id="2604844"/>
    <lineage>
        <taxon>Bacteria</taxon>
        <taxon>Pseudomonadati</taxon>
        <taxon>Pseudomonadota</taxon>
        <taxon>Alphaproteobacteria</taxon>
        <taxon>Rhodobacterales</taxon>
        <taxon>Paracoccaceae</taxon>
        <taxon>Boseongicola</taxon>
    </lineage>
</organism>
<evidence type="ECO:0000256" key="2">
    <source>
        <dbReference type="ARBA" id="ARBA00023125"/>
    </source>
</evidence>
<dbReference type="GO" id="GO:0003700">
    <property type="term" value="F:DNA-binding transcription factor activity"/>
    <property type="evidence" value="ECO:0007669"/>
    <property type="project" value="TreeGrafter"/>
</dbReference>
<protein>
    <submittedName>
        <fullName evidence="5">LacI family transcriptional regulator</fullName>
    </submittedName>
</protein>
<proteinExistence type="predicted"/>
<sequence length="181" mass="20011">VGISHRRAGREMAAQIARYGYRTIGFLGTKMPMDHRARKRFEGFTEALAKEGIEVAAQEFYEGGSSLLKGRELTECILTRCPDLDFIYYSNDMIGAGGLLYLLDRGVDVPGQIGLAGFNGSELLDGISVRLATMDAGRRETGREAAEIVLERIERGKGAEKRRVELTPQIQFGDTLRRKGP</sequence>
<dbReference type="AlphaFoldDB" id="A0A6B0Y1V9"/>
<comment type="caution">
    <text evidence="5">The sequence shown here is derived from an EMBL/GenBank/DDBJ whole genome shotgun (WGS) entry which is preliminary data.</text>
</comment>
<feature type="domain" description="Transcriptional regulator LacI/GalR-like sensor" evidence="4">
    <location>
        <begin position="15"/>
        <end position="175"/>
    </location>
</feature>
<reference evidence="5" key="1">
    <citation type="submission" date="2019-09" db="EMBL/GenBank/DDBJ databases">
        <title>Characterisation of the sponge microbiome using genome-centric metagenomics.</title>
        <authorList>
            <person name="Engelberts J.P."/>
            <person name="Robbins S.J."/>
            <person name="De Goeij J.M."/>
            <person name="Aranda M."/>
            <person name="Bell S.C."/>
            <person name="Webster N.S."/>
        </authorList>
    </citation>
    <scope>NUCLEOTIDE SEQUENCE</scope>
    <source>
        <strain evidence="5">SB0664_bin_43</strain>
    </source>
</reference>
<keyword evidence="1" id="KW-0805">Transcription regulation</keyword>
<dbReference type="PANTHER" id="PTHR30146:SF33">
    <property type="entry name" value="TRANSCRIPTIONAL REGULATOR"/>
    <property type="match status" value="1"/>
</dbReference>
<dbReference type="SUPFAM" id="SSF53822">
    <property type="entry name" value="Periplasmic binding protein-like I"/>
    <property type="match status" value="1"/>
</dbReference>
<evidence type="ECO:0000259" key="4">
    <source>
        <dbReference type="Pfam" id="PF13377"/>
    </source>
</evidence>
<keyword evidence="2" id="KW-0238">DNA-binding</keyword>